<dbReference type="EMBL" id="CM002928">
    <property type="protein sequence ID" value="KGN44176.1"/>
    <property type="molecule type" value="Genomic_DNA"/>
</dbReference>
<evidence type="ECO:0000256" key="3">
    <source>
        <dbReference type="SAM" id="MobiDB-lite"/>
    </source>
</evidence>
<reference evidence="4 5" key="2">
    <citation type="journal article" date="2009" name="PLoS ONE">
        <title>An integrated genetic and cytogenetic map of the cucumber genome.</title>
        <authorList>
            <person name="Ren Y."/>
            <person name="Zhang Z."/>
            <person name="Liu J."/>
            <person name="Staub J.E."/>
            <person name="Han Y."/>
            <person name="Cheng Z."/>
            <person name="Li X."/>
            <person name="Lu J."/>
            <person name="Miao H."/>
            <person name="Kang H."/>
            <person name="Xie B."/>
            <person name="Gu X."/>
            <person name="Wang X."/>
            <person name="Du Y."/>
            <person name="Jin W."/>
            <person name="Huang S."/>
        </authorList>
    </citation>
    <scope>NUCLEOTIDE SEQUENCE [LARGE SCALE GENOMIC DNA]</scope>
    <source>
        <strain evidence="5">cv. 9930</strain>
    </source>
</reference>
<reference evidence="4 5" key="1">
    <citation type="journal article" date="2009" name="Nat. Genet.">
        <title>The genome of the cucumber, Cucumis sativus L.</title>
        <authorList>
            <person name="Huang S."/>
            <person name="Li R."/>
            <person name="Zhang Z."/>
            <person name="Li L."/>
            <person name="Gu X."/>
            <person name="Fan W."/>
            <person name="Lucas W.J."/>
            <person name="Wang X."/>
            <person name="Xie B."/>
            <person name="Ni P."/>
            <person name="Ren Y."/>
            <person name="Zhu H."/>
            <person name="Li J."/>
            <person name="Lin K."/>
            <person name="Jin W."/>
            <person name="Fei Z."/>
            <person name="Li G."/>
            <person name="Staub J."/>
            <person name="Kilian A."/>
            <person name="van der Vossen E.A."/>
            <person name="Wu Y."/>
            <person name="Guo J."/>
            <person name="He J."/>
            <person name="Jia Z."/>
            <person name="Ren Y."/>
            <person name="Tian G."/>
            <person name="Lu Y."/>
            <person name="Ruan J."/>
            <person name="Qian W."/>
            <person name="Wang M."/>
            <person name="Huang Q."/>
            <person name="Li B."/>
            <person name="Xuan Z."/>
            <person name="Cao J."/>
            <person name="Asan"/>
            <person name="Wu Z."/>
            <person name="Zhang J."/>
            <person name="Cai Q."/>
            <person name="Bai Y."/>
            <person name="Zhao B."/>
            <person name="Han Y."/>
            <person name="Li Y."/>
            <person name="Li X."/>
            <person name="Wang S."/>
            <person name="Shi Q."/>
            <person name="Liu S."/>
            <person name="Cho W.K."/>
            <person name="Kim J.Y."/>
            <person name="Xu Y."/>
            <person name="Heller-Uszynska K."/>
            <person name="Miao H."/>
            <person name="Cheng Z."/>
            <person name="Zhang S."/>
            <person name="Wu J."/>
            <person name="Yang Y."/>
            <person name="Kang H."/>
            <person name="Li M."/>
            <person name="Liang H."/>
            <person name="Ren X."/>
            <person name="Shi Z."/>
            <person name="Wen M."/>
            <person name="Jian M."/>
            <person name="Yang H."/>
            <person name="Zhang G."/>
            <person name="Yang Z."/>
            <person name="Chen R."/>
            <person name="Liu S."/>
            <person name="Li J."/>
            <person name="Ma L."/>
            <person name="Liu H."/>
            <person name="Zhou Y."/>
            <person name="Zhao J."/>
            <person name="Fang X."/>
            <person name="Li G."/>
            <person name="Fang L."/>
            <person name="Li Y."/>
            <person name="Liu D."/>
            <person name="Zheng H."/>
            <person name="Zhang Y."/>
            <person name="Qin N."/>
            <person name="Li Z."/>
            <person name="Yang G."/>
            <person name="Yang S."/>
            <person name="Bolund L."/>
            <person name="Kristiansen K."/>
            <person name="Zheng H."/>
            <person name="Li S."/>
            <person name="Zhang X."/>
            <person name="Yang H."/>
            <person name="Wang J."/>
            <person name="Sun R."/>
            <person name="Zhang B."/>
            <person name="Jiang S."/>
            <person name="Wang J."/>
            <person name="Du Y."/>
            <person name="Li S."/>
        </authorList>
    </citation>
    <scope>NUCLEOTIDE SEQUENCE [LARGE SCALE GENOMIC DNA]</scope>
    <source>
        <strain evidence="5">cv. 9930</strain>
    </source>
</reference>
<dbReference type="CDD" id="cd23767">
    <property type="entry name" value="IQCD"/>
    <property type="match status" value="1"/>
</dbReference>
<feature type="compositionally biased region" description="Basic and acidic residues" evidence="3">
    <location>
        <begin position="211"/>
        <end position="238"/>
    </location>
</feature>
<protein>
    <recommendedName>
        <fullName evidence="6">DUF4005 domain-containing protein</fullName>
    </recommendedName>
</protein>
<dbReference type="OMA" id="IEIHAHE"/>
<name>A0A0A0K8R0_CUCSA</name>
<keyword evidence="1" id="KW-0112">Calmodulin-binding</keyword>
<organism evidence="4 5">
    <name type="scientific">Cucumis sativus</name>
    <name type="common">Cucumber</name>
    <dbReference type="NCBI Taxonomy" id="3659"/>
    <lineage>
        <taxon>Eukaryota</taxon>
        <taxon>Viridiplantae</taxon>
        <taxon>Streptophyta</taxon>
        <taxon>Embryophyta</taxon>
        <taxon>Tracheophyta</taxon>
        <taxon>Spermatophyta</taxon>
        <taxon>Magnoliopsida</taxon>
        <taxon>eudicotyledons</taxon>
        <taxon>Gunneridae</taxon>
        <taxon>Pentapetalae</taxon>
        <taxon>rosids</taxon>
        <taxon>fabids</taxon>
        <taxon>Cucurbitales</taxon>
        <taxon>Cucurbitaceae</taxon>
        <taxon>Benincaseae</taxon>
        <taxon>Cucumis</taxon>
    </lineage>
</organism>
<evidence type="ECO:0008006" key="6">
    <source>
        <dbReference type="Google" id="ProtNLM"/>
    </source>
</evidence>
<feature type="region of interest" description="Disordered" evidence="3">
    <location>
        <begin position="170"/>
        <end position="298"/>
    </location>
</feature>
<comment type="similarity">
    <text evidence="2">Belongs to the IQD family.</text>
</comment>
<dbReference type="SMART" id="SM00015">
    <property type="entry name" value="IQ"/>
    <property type="match status" value="2"/>
</dbReference>
<dbReference type="STRING" id="3659.A0A0A0K8R0"/>
<feature type="region of interest" description="Disordered" evidence="3">
    <location>
        <begin position="1"/>
        <end position="28"/>
    </location>
</feature>
<dbReference type="PANTHER" id="PTHR32295:SF123">
    <property type="entry name" value="PROTEIN IQ-DOMAIN 5"/>
    <property type="match status" value="1"/>
</dbReference>
<feature type="compositionally biased region" description="Polar residues" evidence="3">
    <location>
        <begin position="251"/>
        <end position="275"/>
    </location>
</feature>
<dbReference type="GO" id="GO:0005516">
    <property type="term" value="F:calmodulin binding"/>
    <property type="evidence" value="ECO:0007669"/>
    <property type="project" value="UniProtKB-KW"/>
</dbReference>
<evidence type="ECO:0000256" key="2">
    <source>
        <dbReference type="ARBA" id="ARBA00024341"/>
    </source>
</evidence>
<keyword evidence="5" id="KW-1185">Reference proteome</keyword>
<evidence type="ECO:0000313" key="4">
    <source>
        <dbReference type="EMBL" id="KGN44176.1"/>
    </source>
</evidence>
<feature type="compositionally biased region" description="Polar residues" evidence="3">
    <location>
        <begin position="188"/>
        <end position="204"/>
    </location>
</feature>
<reference evidence="4 5" key="4">
    <citation type="journal article" date="2011" name="BMC Genomics">
        <title>RNA-Seq improves annotation of protein-coding genes in the cucumber genome.</title>
        <authorList>
            <person name="Li Z."/>
            <person name="Zhang Z."/>
            <person name="Yan P."/>
            <person name="Huang S."/>
            <person name="Fei Z."/>
            <person name="Lin K."/>
        </authorList>
    </citation>
    <scope>NUCLEOTIDE SEQUENCE [LARGE SCALE GENOMIC DNA]</scope>
    <source>
        <strain evidence="5">cv. 9930</strain>
    </source>
</reference>
<sequence length="298" mass="33659">MAQALVGSKKSEKSQSSEHDENARTVTNKFWNRRKHSVDIDADKLQHDQQIDTEEQAAIHIQTMFRGFLARRALRARKGLVRLQALVRGHAVRKQAAITLWCMQALVRVQASVRARHWQAGLRQQAALSQFEPDKSSWGWNWLERWMAVHPWEIPFLDINLRDGVIIRENGSSEGKSNTKSHLKTTGKKTNLSAGTVEMSSAQVQKLKHKLAPERPFEDVKPKVDTGLKSHSHPKERSTPFVKSAKKRLALSNNDPGSQNQTVRNSTGKATMTKSINDKPKSISRSSDTKSEKPKSHN</sequence>
<reference evidence="4 5" key="3">
    <citation type="journal article" date="2010" name="BMC Genomics">
        <title>Transcriptome sequencing and comparative analysis of cucumber flowers with different sex types.</title>
        <authorList>
            <person name="Guo S."/>
            <person name="Zheng Y."/>
            <person name="Joung J.G."/>
            <person name="Liu S."/>
            <person name="Zhang Z."/>
            <person name="Crasta O.R."/>
            <person name="Sobral B.W."/>
            <person name="Xu Y."/>
            <person name="Huang S."/>
            <person name="Fei Z."/>
        </authorList>
    </citation>
    <scope>NUCLEOTIDE SEQUENCE [LARGE SCALE GENOMIC DNA]</scope>
    <source>
        <strain evidence="5">cv. 9930</strain>
    </source>
</reference>
<dbReference type="Gramene" id="KGN44176">
    <property type="protein sequence ID" value="KGN44176"/>
    <property type="gene ID" value="Csa_7G212665"/>
</dbReference>
<dbReference type="Gene3D" id="1.20.5.190">
    <property type="match status" value="1"/>
</dbReference>
<gene>
    <name evidence="4" type="ORF">Csa_7G212665</name>
</gene>
<dbReference type="PROSITE" id="PS50096">
    <property type="entry name" value="IQ"/>
    <property type="match status" value="2"/>
</dbReference>
<dbReference type="AlphaFoldDB" id="A0A0A0K8R0"/>
<evidence type="ECO:0000313" key="5">
    <source>
        <dbReference type="Proteomes" id="UP000029981"/>
    </source>
</evidence>
<proteinExistence type="inferred from homology"/>
<evidence type="ECO:0000256" key="1">
    <source>
        <dbReference type="ARBA" id="ARBA00022860"/>
    </source>
</evidence>
<dbReference type="PANTHER" id="PTHR32295">
    <property type="entry name" value="IQ-DOMAIN 5-RELATED"/>
    <property type="match status" value="1"/>
</dbReference>
<dbReference type="InterPro" id="IPR000048">
    <property type="entry name" value="IQ_motif_EF-hand-BS"/>
</dbReference>
<feature type="compositionally biased region" description="Basic and acidic residues" evidence="3">
    <location>
        <begin position="9"/>
        <end position="23"/>
    </location>
</feature>
<dbReference type="Pfam" id="PF00612">
    <property type="entry name" value="IQ"/>
    <property type="match status" value="1"/>
</dbReference>
<feature type="compositionally biased region" description="Basic and acidic residues" evidence="3">
    <location>
        <begin position="276"/>
        <end position="298"/>
    </location>
</feature>
<accession>A0A0A0K8R0</accession>
<dbReference type="Proteomes" id="UP000029981">
    <property type="component" value="Chromosome 7"/>
</dbReference>